<name>U4KK03_ALTPJ</name>
<sequence>MTGQERRDKILLLLNNSENELSANFIAKKLNVSRQVIVGDIALLRATGHSILAKPKGYILDNINSDYKKYQIIVKHSFEETLTELEILVKNNIIIYDVTINHPSYGLLKGELNIKTNDDITQFIKSKPNLLSSLTDGIHVHTLLYKDQEDLDKALKELNLKGFIYND</sequence>
<dbReference type="Gene3D" id="3.30.1340.20">
    <property type="entry name" value="3H domain"/>
    <property type="match status" value="1"/>
</dbReference>
<gene>
    <name evidence="4" type="ORF">BN85403370</name>
</gene>
<dbReference type="Gene3D" id="1.10.10.10">
    <property type="entry name" value="Winged helix-like DNA-binding domain superfamily/Winged helix DNA-binding domain"/>
    <property type="match status" value="1"/>
</dbReference>
<feature type="domain" description="3H" evidence="2">
    <location>
        <begin position="72"/>
        <end position="163"/>
    </location>
</feature>
<keyword evidence="1" id="KW-0533">Nickel</keyword>
<dbReference type="InterPro" id="IPR013196">
    <property type="entry name" value="HTH_11"/>
</dbReference>
<proteinExistence type="predicted"/>
<dbReference type="InterPro" id="IPR026043">
    <property type="entry name" value="NadR"/>
</dbReference>
<feature type="binding site" evidence="1">
    <location>
        <position position="84"/>
    </location>
    <ligand>
        <name>Ni(2+)</name>
        <dbReference type="ChEBI" id="CHEBI:49786"/>
    </ligand>
</feature>
<feature type="binding site" evidence="1">
    <location>
        <position position="76"/>
    </location>
    <ligand>
        <name>Ni(2+)</name>
        <dbReference type="ChEBI" id="CHEBI:49786"/>
    </ligand>
</feature>
<organism evidence="4 5">
    <name type="scientific">Alteracholeplasma palmae (strain ATCC 49389 / J233)</name>
    <name type="common">Acholeplasma palmae</name>
    <dbReference type="NCBI Taxonomy" id="1318466"/>
    <lineage>
        <taxon>Bacteria</taxon>
        <taxon>Bacillati</taxon>
        <taxon>Mycoplasmatota</taxon>
        <taxon>Mollicutes</taxon>
        <taxon>Acholeplasmatales</taxon>
        <taxon>Acholeplasmataceae</taxon>
        <taxon>Acholeplasma</taxon>
    </lineage>
</organism>
<evidence type="ECO:0000256" key="1">
    <source>
        <dbReference type="PIRSR" id="PIRSR037847-1"/>
    </source>
</evidence>
<dbReference type="RefSeq" id="WP_026656265.1">
    <property type="nucleotide sequence ID" value="NC_022538.1"/>
</dbReference>
<dbReference type="PANTHER" id="PTHR40068:SF1">
    <property type="entry name" value="TRANSCRIPTION REPRESSOR NIAR-RELATED"/>
    <property type="match status" value="1"/>
</dbReference>
<keyword evidence="1" id="KW-0479">Metal-binding</keyword>
<reference evidence="4 5" key="1">
    <citation type="journal article" date="2013" name="J. Mol. Microbiol. Biotechnol.">
        <title>Analysis of the Complete Genomes of Acholeplasma brassicae , A. palmae and A. laidlawii and Their Comparison to the Obligate Parasites from ' Candidatus Phytoplasma'.</title>
        <authorList>
            <person name="Kube M."/>
            <person name="Siewert C."/>
            <person name="Migdoll A.M."/>
            <person name="Duduk B."/>
            <person name="Holz S."/>
            <person name="Rabus R."/>
            <person name="Seemuller E."/>
            <person name="Mitrovic J."/>
            <person name="Muller I."/>
            <person name="Buttner C."/>
            <person name="Reinhardt R."/>
        </authorList>
    </citation>
    <scope>NUCLEOTIDE SEQUENCE [LARGE SCALE GENOMIC DNA]</scope>
    <source>
        <strain evidence="4 5">J233</strain>
    </source>
</reference>
<dbReference type="EMBL" id="FO681347">
    <property type="protein sequence ID" value="CCV63914.1"/>
    <property type="molecule type" value="Genomic_DNA"/>
</dbReference>
<dbReference type="InterPro" id="IPR036390">
    <property type="entry name" value="WH_DNA-bd_sf"/>
</dbReference>
<dbReference type="SUPFAM" id="SSF75500">
    <property type="entry name" value="Putative transcriptional regulator TM1602, C-terminal domain"/>
    <property type="match status" value="1"/>
</dbReference>
<accession>U4KK03</accession>
<dbReference type="PANTHER" id="PTHR40068">
    <property type="entry name" value="TRANSCRIPTION REPRESSOR NIAR-RELATED"/>
    <property type="match status" value="1"/>
</dbReference>
<dbReference type="KEGG" id="apal:BN85403370"/>
<feature type="domain" description="Helix-turn-helix type 11" evidence="3">
    <location>
        <begin position="6"/>
        <end position="59"/>
    </location>
</feature>
<dbReference type="OrthoDB" id="9792661at2"/>
<dbReference type="SUPFAM" id="SSF46785">
    <property type="entry name" value="Winged helix' DNA-binding domain"/>
    <property type="match status" value="1"/>
</dbReference>
<evidence type="ECO:0000313" key="5">
    <source>
        <dbReference type="Proteomes" id="UP000032740"/>
    </source>
</evidence>
<evidence type="ECO:0000259" key="3">
    <source>
        <dbReference type="Pfam" id="PF08279"/>
    </source>
</evidence>
<feature type="binding site" evidence="1">
    <location>
        <position position="141"/>
    </location>
    <ligand>
        <name>Ni(2+)</name>
        <dbReference type="ChEBI" id="CHEBI:49786"/>
    </ligand>
</feature>
<keyword evidence="5" id="KW-1185">Reference proteome</keyword>
<dbReference type="STRING" id="1318466.BN85403370"/>
<feature type="binding site" evidence="1">
    <location>
        <position position="139"/>
    </location>
    <ligand>
        <name>Ni(2+)</name>
        <dbReference type="ChEBI" id="CHEBI:49786"/>
    </ligand>
</feature>
<dbReference type="PIRSF" id="PIRSF037847">
    <property type="entry name" value="NiaR"/>
    <property type="match status" value="1"/>
</dbReference>
<evidence type="ECO:0000313" key="4">
    <source>
        <dbReference type="EMBL" id="CCV63914.1"/>
    </source>
</evidence>
<dbReference type="InterPro" id="IPR004173">
    <property type="entry name" value="3H_domain"/>
</dbReference>
<dbReference type="Pfam" id="PF08279">
    <property type="entry name" value="HTH_11"/>
    <property type="match status" value="1"/>
</dbReference>
<dbReference type="InterPro" id="IPR036388">
    <property type="entry name" value="WH-like_DNA-bd_sf"/>
</dbReference>
<dbReference type="GO" id="GO:0046872">
    <property type="term" value="F:metal ion binding"/>
    <property type="evidence" value="ECO:0007669"/>
    <property type="project" value="UniProtKB-KW"/>
</dbReference>
<dbReference type="Pfam" id="PF02829">
    <property type="entry name" value="3H"/>
    <property type="match status" value="1"/>
</dbReference>
<evidence type="ECO:0000259" key="2">
    <source>
        <dbReference type="Pfam" id="PF02829"/>
    </source>
</evidence>
<dbReference type="Proteomes" id="UP000032740">
    <property type="component" value="Chromosome"/>
</dbReference>
<dbReference type="AlphaFoldDB" id="U4KK03"/>
<dbReference type="InterPro" id="IPR035922">
    <property type="entry name" value="3H_dom_sf"/>
</dbReference>
<protein>
    <submittedName>
        <fullName evidence="4">Predicted transcriptional repressor (NadR-like)</fullName>
    </submittedName>
</protein>
<dbReference type="HOGENOM" id="CLU_108798_0_0_14"/>